<dbReference type="eggNOG" id="ENOG5032UF4">
    <property type="taxonomic scope" value="Bacteria"/>
</dbReference>
<dbReference type="KEGG" id="tep:TepRe1_0127"/>
<evidence type="ECO:0008006" key="3">
    <source>
        <dbReference type="Google" id="ProtNLM"/>
    </source>
</evidence>
<gene>
    <name evidence="1" type="ordered locus">TEPIRE1_0135</name>
</gene>
<dbReference type="STRING" id="1209989.TepRe1_0127"/>
<sequence>MRQAFLLFSHQLTKSQQDELENKFKVDKIIYLPSDLQSIWSNVPPELPSIKDYLEEIFCWLKEHSKPNDIVLVQGEFGAVFLTANFCIKEGLVPIYSTTRRDVAETILDDETIQTKRNFIHVRFREFEKWD</sequence>
<reference evidence="2" key="1">
    <citation type="journal article" date="2013" name="Genome Announc.">
        <title>First genome sequence of a syntrophic acetate-oxidizing bacterium, Tepidanaerobacter acetatoxydans strain Re1.</title>
        <authorList>
            <person name="Manzoor S."/>
            <person name="Bongcam-Rudloff E."/>
            <person name="Schnurer A."/>
            <person name="Muller B."/>
        </authorList>
    </citation>
    <scope>NUCLEOTIDE SEQUENCE [LARGE SCALE GENOMIC DNA]</scope>
    <source>
        <strain evidence="2">Re1</strain>
    </source>
</reference>
<proteinExistence type="predicted"/>
<organism evidence="1 2">
    <name type="scientific">Tepidanaerobacter acetatoxydans (strain DSM 21804 / JCM 16047 / Re1)</name>
    <dbReference type="NCBI Taxonomy" id="1209989"/>
    <lineage>
        <taxon>Bacteria</taxon>
        <taxon>Bacillati</taxon>
        <taxon>Bacillota</taxon>
        <taxon>Clostridia</taxon>
        <taxon>Thermosediminibacterales</taxon>
        <taxon>Tepidanaerobacteraceae</taxon>
        <taxon>Tepidanaerobacter</taxon>
    </lineage>
</organism>
<dbReference type="Proteomes" id="UP000010802">
    <property type="component" value="Chromosome"/>
</dbReference>
<dbReference type="OrthoDB" id="9811802at2"/>
<dbReference type="KEGG" id="tae:TepiRe1_0135"/>
<dbReference type="AlphaFoldDB" id="F4LS73"/>
<evidence type="ECO:0000313" key="2">
    <source>
        <dbReference type="Proteomes" id="UP000010802"/>
    </source>
</evidence>
<keyword evidence="2" id="KW-1185">Reference proteome</keyword>
<dbReference type="InterPro" id="IPR049811">
    <property type="entry name" value="MJ1673-like_dom"/>
</dbReference>
<dbReference type="RefSeq" id="WP_013777260.1">
    <property type="nucleotide sequence ID" value="NC_015519.1"/>
</dbReference>
<dbReference type="EMBL" id="HF563609">
    <property type="protein sequence ID" value="CDI40298.1"/>
    <property type="molecule type" value="Genomic_DNA"/>
</dbReference>
<dbReference type="NCBIfam" id="NF040559">
    <property type="entry name" value="CAS_Csx20"/>
    <property type="match status" value="1"/>
</dbReference>
<protein>
    <recommendedName>
        <fullName evidence="3">CRISPR-associated protein</fullName>
    </recommendedName>
</protein>
<name>F4LS73_TEPAE</name>
<accession>F4LS73</accession>
<dbReference type="HOGENOM" id="CLU_159273_0_0_9"/>
<evidence type="ECO:0000313" key="1">
    <source>
        <dbReference type="EMBL" id="CDI40298.1"/>
    </source>
</evidence>